<dbReference type="Proteomes" id="UP000294530">
    <property type="component" value="Unassembled WGS sequence"/>
</dbReference>
<reference evidence="3 4" key="1">
    <citation type="journal article" date="2021" name="Genome Biol.">
        <title>AFLAP: assembly-free linkage analysis pipeline using k-mers from genome sequencing data.</title>
        <authorList>
            <person name="Fletcher K."/>
            <person name="Zhang L."/>
            <person name="Gil J."/>
            <person name="Han R."/>
            <person name="Cavanaugh K."/>
            <person name="Michelmore R."/>
        </authorList>
    </citation>
    <scope>NUCLEOTIDE SEQUENCE [LARGE SCALE GENOMIC DNA]</scope>
    <source>
        <strain evidence="3 4">SF5</strain>
    </source>
</reference>
<evidence type="ECO:0000256" key="1">
    <source>
        <dbReference type="SAM" id="MobiDB-lite"/>
    </source>
</evidence>
<evidence type="ECO:0000259" key="2">
    <source>
        <dbReference type="Pfam" id="PF09429"/>
    </source>
</evidence>
<feature type="compositionally biased region" description="Pro residues" evidence="1">
    <location>
        <begin position="200"/>
        <end position="230"/>
    </location>
</feature>
<name>A0A976FJ40_BRELC</name>
<feature type="compositionally biased region" description="Pro residues" evidence="1">
    <location>
        <begin position="183"/>
        <end position="193"/>
    </location>
</feature>
<feature type="region of interest" description="Disordered" evidence="1">
    <location>
        <begin position="1"/>
        <end position="37"/>
    </location>
</feature>
<feature type="compositionally biased region" description="Polar residues" evidence="1">
    <location>
        <begin position="144"/>
        <end position="158"/>
    </location>
</feature>
<keyword evidence="4" id="KW-1185">Reference proteome</keyword>
<dbReference type="InterPro" id="IPR019007">
    <property type="entry name" value="Wbp11/ELF5/Saf1_N"/>
</dbReference>
<feature type="region of interest" description="Disordered" evidence="1">
    <location>
        <begin position="120"/>
        <end position="233"/>
    </location>
</feature>
<feature type="domain" description="Wbp11/ELF5/Saf1 N-terminal" evidence="2">
    <location>
        <begin position="3"/>
        <end position="76"/>
    </location>
</feature>
<dbReference type="Pfam" id="PF09429">
    <property type="entry name" value="Wbp11"/>
    <property type="match status" value="1"/>
</dbReference>
<dbReference type="GeneID" id="94350308"/>
<organism evidence="3 4">
    <name type="scientific">Bremia lactucae</name>
    <name type="common">Lettuce downy mildew</name>
    <dbReference type="NCBI Taxonomy" id="4779"/>
    <lineage>
        <taxon>Eukaryota</taxon>
        <taxon>Sar</taxon>
        <taxon>Stramenopiles</taxon>
        <taxon>Oomycota</taxon>
        <taxon>Peronosporomycetes</taxon>
        <taxon>Peronosporales</taxon>
        <taxon>Peronosporaceae</taxon>
        <taxon>Bremia</taxon>
    </lineage>
</organism>
<dbReference type="RefSeq" id="XP_067817279.1">
    <property type="nucleotide sequence ID" value="XM_067964637.1"/>
</dbReference>
<feature type="compositionally biased region" description="Low complexity" evidence="1">
    <location>
        <begin position="300"/>
        <end position="314"/>
    </location>
</feature>
<sequence length="360" mass="39604">MAKSVNPMEAYRREQKKKDLKKHRMERQKEKMAKLSAMKPIEIQEQIKYLERQVAAKPADGPAFKRKQELEDTLQVAIKKQKLLDDEKQSKKQNAIKMPLSISALTQVNKKRFQNPEKSIYYHPTMNPFGAPPPGKPQMCRDMPSNTGIVATSRGQLSHQERLLVNGSSLKQSHAMVARPGKRPPLPPGPPPSKTIQVPSQPPLPRGSFPDRPPPPPSSAPPFPSLPLPPSTVQANRGVLDAYSTTAACPLTDESADVRVVAPTKGEKLDIMAARREVVVHAKIRSLVPVALRVQRQVHAASSSNFTTSSASRTPDSRCPVPAPLPTASHPSIGLAFPSNRAKSKPEPFDAFIEEVEELL</sequence>
<dbReference type="EMBL" id="SHOA02000005">
    <property type="protein sequence ID" value="TDH67780.1"/>
    <property type="molecule type" value="Genomic_DNA"/>
</dbReference>
<dbReference type="GO" id="GO:0006396">
    <property type="term" value="P:RNA processing"/>
    <property type="evidence" value="ECO:0007669"/>
    <property type="project" value="InterPro"/>
</dbReference>
<evidence type="ECO:0000313" key="4">
    <source>
        <dbReference type="Proteomes" id="UP000294530"/>
    </source>
</evidence>
<feature type="region of interest" description="Disordered" evidence="1">
    <location>
        <begin position="300"/>
        <end position="345"/>
    </location>
</feature>
<proteinExistence type="predicted"/>
<comment type="caution">
    <text evidence="3">The sequence shown here is derived from an EMBL/GenBank/DDBJ whole genome shotgun (WGS) entry which is preliminary data.</text>
</comment>
<dbReference type="OrthoDB" id="205569at2759"/>
<dbReference type="Pfam" id="PF12622">
    <property type="entry name" value="NpwBP"/>
    <property type="match status" value="1"/>
</dbReference>
<accession>A0A976FJ40</accession>
<dbReference type="KEGG" id="blac:94350308"/>
<dbReference type="AlphaFoldDB" id="A0A976FJ40"/>
<gene>
    <name evidence="3" type="ORF">CCR75_006568</name>
</gene>
<protein>
    <recommendedName>
        <fullName evidence="2">Wbp11/ELF5/Saf1 N-terminal domain-containing protein</fullName>
    </recommendedName>
</protein>
<evidence type="ECO:0000313" key="3">
    <source>
        <dbReference type="EMBL" id="TDH67780.1"/>
    </source>
</evidence>